<keyword evidence="2" id="KW-0732">Signal</keyword>
<evidence type="ECO:0000256" key="5">
    <source>
        <dbReference type="SAM" id="MobiDB-lite"/>
    </source>
</evidence>
<evidence type="ECO:0000256" key="3">
    <source>
        <dbReference type="ARBA" id="ARBA00022801"/>
    </source>
</evidence>
<protein>
    <recommendedName>
        <fullName evidence="6">CBM6 domain-containing protein</fullName>
    </recommendedName>
</protein>
<dbReference type="Gene3D" id="2.60.120.260">
    <property type="entry name" value="Galactose-binding domain-like"/>
    <property type="match status" value="1"/>
</dbReference>
<comment type="caution">
    <text evidence="7">The sequence shown here is derived from an EMBL/GenBank/DDBJ whole genome shotgun (WGS) entry which is preliminary data.</text>
</comment>
<dbReference type="Proteomes" id="UP000198406">
    <property type="component" value="Unassembled WGS sequence"/>
</dbReference>
<dbReference type="GO" id="GO:0008422">
    <property type="term" value="F:beta-glucosidase activity"/>
    <property type="evidence" value="ECO:0007669"/>
    <property type="project" value="TreeGrafter"/>
</dbReference>
<feature type="domain" description="CBM6" evidence="6">
    <location>
        <begin position="878"/>
        <end position="1001"/>
    </location>
</feature>
<keyword evidence="8" id="KW-1185">Reference proteome</keyword>
<dbReference type="CDD" id="cd04080">
    <property type="entry name" value="CBM6_cellulase-like"/>
    <property type="match status" value="1"/>
</dbReference>
<evidence type="ECO:0000313" key="8">
    <source>
        <dbReference type="Proteomes" id="UP000198406"/>
    </source>
</evidence>
<evidence type="ECO:0000256" key="1">
    <source>
        <dbReference type="ARBA" id="ARBA00005641"/>
    </source>
</evidence>
<dbReference type="Gene3D" id="3.20.20.80">
    <property type="entry name" value="Glycosidases"/>
    <property type="match status" value="1"/>
</dbReference>
<feature type="region of interest" description="Disordered" evidence="5">
    <location>
        <begin position="39"/>
        <end position="89"/>
    </location>
</feature>
<dbReference type="PROSITE" id="PS51175">
    <property type="entry name" value="CBM6"/>
    <property type="match status" value="1"/>
</dbReference>
<dbReference type="AlphaFoldDB" id="A0A1Z5JI47"/>
<accession>A0A1Z5JI47</accession>
<name>A0A1Z5JI47_FISSO</name>
<organism evidence="7 8">
    <name type="scientific">Fistulifera solaris</name>
    <name type="common">Oleaginous diatom</name>
    <dbReference type="NCBI Taxonomy" id="1519565"/>
    <lineage>
        <taxon>Eukaryota</taxon>
        <taxon>Sar</taxon>
        <taxon>Stramenopiles</taxon>
        <taxon>Ochrophyta</taxon>
        <taxon>Bacillariophyta</taxon>
        <taxon>Bacillariophyceae</taxon>
        <taxon>Bacillariophycidae</taxon>
        <taxon>Naviculales</taxon>
        <taxon>Naviculaceae</taxon>
        <taxon>Fistulifera</taxon>
    </lineage>
</organism>
<dbReference type="InterPro" id="IPR008979">
    <property type="entry name" value="Galactose-bd-like_sf"/>
</dbReference>
<evidence type="ECO:0000313" key="7">
    <source>
        <dbReference type="EMBL" id="GAX13512.1"/>
    </source>
</evidence>
<dbReference type="InterPro" id="IPR005084">
    <property type="entry name" value="CBM6"/>
</dbReference>
<reference evidence="7 8" key="1">
    <citation type="journal article" date="2015" name="Plant Cell">
        <title>Oil accumulation by the oleaginous diatom Fistulifera solaris as revealed by the genome and transcriptome.</title>
        <authorList>
            <person name="Tanaka T."/>
            <person name="Maeda Y."/>
            <person name="Veluchamy A."/>
            <person name="Tanaka M."/>
            <person name="Abida H."/>
            <person name="Marechal E."/>
            <person name="Bowler C."/>
            <person name="Muto M."/>
            <person name="Sunaga Y."/>
            <person name="Tanaka M."/>
            <person name="Yoshino T."/>
            <person name="Taniguchi T."/>
            <person name="Fukuda Y."/>
            <person name="Nemoto M."/>
            <person name="Matsumoto M."/>
            <person name="Wong P.S."/>
            <person name="Aburatani S."/>
            <person name="Fujibuchi W."/>
        </authorList>
    </citation>
    <scope>NUCLEOTIDE SEQUENCE [LARGE SCALE GENOMIC DNA]</scope>
    <source>
        <strain evidence="7 8">JPCC DA0580</strain>
    </source>
</reference>
<dbReference type="InterPro" id="IPR006584">
    <property type="entry name" value="Cellulose-bd_IV"/>
</dbReference>
<dbReference type="SUPFAM" id="SSF51445">
    <property type="entry name" value="(Trans)glycosidases"/>
    <property type="match status" value="1"/>
</dbReference>
<dbReference type="Pfam" id="PF00150">
    <property type="entry name" value="Cellulase"/>
    <property type="match status" value="1"/>
</dbReference>
<dbReference type="Pfam" id="PF03422">
    <property type="entry name" value="CBM_6"/>
    <property type="match status" value="1"/>
</dbReference>
<dbReference type="PANTHER" id="PTHR31297:SF13">
    <property type="entry name" value="PUTATIVE-RELATED"/>
    <property type="match status" value="1"/>
</dbReference>
<dbReference type="OrthoDB" id="1887033at2759"/>
<dbReference type="PANTHER" id="PTHR31297">
    <property type="entry name" value="GLUCAN ENDO-1,6-BETA-GLUCOSIDASE B"/>
    <property type="match status" value="1"/>
</dbReference>
<feature type="compositionally biased region" description="Basic and acidic residues" evidence="5">
    <location>
        <begin position="51"/>
        <end position="70"/>
    </location>
</feature>
<dbReference type="GO" id="GO:0030246">
    <property type="term" value="F:carbohydrate binding"/>
    <property type="evidence" value="ECO:0007669"/>
    <property type="project" value="InterPro"/>
</dbReference>
<gene>
    <name evidence="7" type="ORF">FisN_27Lu008</name>
</gene>
<dbReference type="InterPro" id="IPR001547">
    <property type="entry name" value="Glyco_hydro_5"/>
</dbReference>
<evidence type="ECO:0000256" key="2">
    <source>
        <dbReference type="ARBA" id="ARBA00022729"/>
    </source>
</evidence>
<dbReference type="EMBL" id="BDSP01000069">
    <property type="protein sequence ID" value="GAX13512.1"/>
    <property type="molecule type" value="Genomic_DNA"/>
</dbReference>
<evidence type="ECO:0000256" key="4">
    <source>
        <dbReference type="ARBA" id="ARBA00023295"/>
    </source>
</evidence>
<comment type="similarity">
    <text evidence="1">Belongs to the glycosyl hydrolase 5 (cellulase A) family.</text>
</comment>
<dbReference type="GO" id="GO:0009986">
    <property type="term" value="C:cell surface"/>
    <property type="evidence" value="ECO:0007669"/>
    <property type="project" value="TreeGrafter"/>
</dbReference>
<dbReference type="InterPro" id="IPR017853">
    <property type="entry name" value="GH"/>
</dbReference>
<sequence>MAAFQTKNTASASVVTGTAAAASLDPVAAAVAAVMGGETGASASRKHPYSRSKENDDVSKKSRKGPKGERVATNVVHHPVASRFPASNRGPFPTPTAQLHPVSASGKGLEKWQIDMLMAWMKENDYNSSPDWAAIDDLVERTGMKPSQIVAWIAELGASVVKLRSGGGGAAVEESVGVGLGVEVEVATEKQPEIITIDDDDDDVSVPELAEENDKDDDISILLGLDADEMIDEFYVMYAGVSLPDNTEDVMVAEDDDEATWDLLIAEFFDVVDAHELDAVDDGKSEPSVAKTCKVLQDASEVHYEAHNESESSEGEAVLEPSCLESLESLEVLVSQLGFTFDDECERGTSSSSKCVQERVNIPCIDGISSNLLHGSLTTDDNALINELDLSLSGVDEDLYSPSARLRQLKYRGKDVKILPPSRRFYLASTTRQNFNAVPGTGTVPVTWYSGELYRTPEFYGRSKGTPTKQGAPTGFVRADEKRIVDEKGHPLLLRGMNIGGWMLQEPYLMLINKTICPAQYAIFEKVKVTVGSADLFEEYRQAWLNNFCTERDIELIAQAGFNSIRVPLHYNLFTLSIQEETIKGKDTWKPEGFRILDAVLGWCEKYNLYVIIDLHAAPGGQGYDSKISDYNKANPSLWESAENIRKTIALWTEIAKRFKNRKIIAAYDLLNEPNWMFEQTGNKNGRNDRYNKPLQKFYVDCIKAIRRVDLNHMIVIEGNGWSNNHRGLWPFADQNLVLSFHYYWVEPTTESINLYLQLRTKYNVPLWVGESGENHNQWYSQAVQLLESHDIGWCWWTYKKLESTSGCYTIAKPEGYQELIDHWTHGKTLPPAPGKIMVQLAENALVENCTRNEGVIQALLQKTKSQRFLIGGEGAPVRITAVDYCRFKGIGTEKTKDEGGGFNVAGLKTGHWVAYDVLVKKSGKYKISYRIASITGDGGLQLNSDKDTERIDRSIESFPSTGAWQTWQTISHVVELQEGCQRLTVKSTEHGWNLNWIEFESA</sequence>
<keyword evidence="3" id="KW-0378">Hydrolase</keyword>
<dbReference type="InterPro" id="IPR050386">
    <property type="entry name" value="Glycosyl_hydrolase_5"/>
</dbReference>
<keyword evidence="4" id="KW-0326">Glycosidase</keyword>
<proteinExistence type="inferred from homology"/>
<dbReference type="InParanoid" id="A0A1Z5JI47"/>
<dbReference type="GO" id="GO:0009251">
    <property type="term" value="P:glucan catabolic process"/>
    <property type="evidence" value="ECO:0007669"/>
    <property type="project" value="TreeGrafter"/>
</dbReference>
<dbReference type="GO" id="GO:0005576">
    <property type="term" value="C:extracellular region"/>
    <property type="evidence" value="ECO:0007669"/>
    <property type="project" value="TreeGrafter"/>
</dbReference>
<dbReference type="SUPFAM" id="SSF49785">
    <property type="entry name" value="Galactose-binding domain-like"/>
    <property type="match status" value="1"/>
</dbReference>
<dbReference type="SMART" id="SM00606">
    <property type="entry name" value="CBD_IV"/>
    <property type="match status" value="1"/>
</dbReference>
<evidence type="ECO:0000259" key="6">
    <source>
        <dbReference type="PROSITE" id="PS51175"/>
    </source>
</evidence>